<evidence type="ECO:0000313" key="1">
    <source>
        <dbReference type="EMBL" id="KAG0016262.1"/>
    </source>
</evidence>
<dbReference type="InterPro" id="IPR032675">
    <property type="entry name" value="LRR_dom_sf"/>
</dbReference>
<dbReference type="PANTHER" id="PTHR47679:SF2">
    <property type="entry name" value="C-TERMINAL OF ROC (COR) DOMAIN-CONTAINING PROTEIN"/>
    <property type="match status" value="1"/>
</dbReference>
<proteinExistence type="predicted"/>
<organism evidence="1 2">
    <name type="scientific">Entomortierella chlamydospora</name>
    <dbReference type="NCBI Taxonomy" id="101097"/>
    <lineage>
        <taxon>Eukaryota</taxon>
        <taxon>Fungi</taxon>
        <taxon>Fungi incertae sedis</taxon>
        <taxon>Mucoromycota</taxon>
        <taxon>Mortierellomycotina</taxon>
        <taxon>Mortierellomycetes</taxon>
        <taxon>Mortierellales</taxon>
        <taxon>Mortierellaceae</taxon>
        <taxon>Entomortierella</taxon>
    </lineage>
</organism>
<comment type="caution">
    <text evidence="1">The sequence shown here is derived from an EMBL/GenBank/DDBJ whole genome shotgun (WGS) entry which is preliminary data.</text>
</comment>
<dbReference type="Proteomes" id="UP000703661">
    <property type="component" value="Unassembled WGS sequence"/>
</dbReference>
<sequence>MNNITEEVCMRTDNISACDDGSSFYVSLQDIQDAFPEALGINLNGYLIPFPTKPDGIRILPLHIGEGTSDVITYAPRSDNQTSRDLILSSPSLFQSSDSSLITRNFEQPDMTESNLALGLIENKEMLQKMMSMLQKAGIKDDEMLALQREVRDKDDKILTLQLEAKEKDDEMLTLQNQALDRLAVLQKHAHAIFVQNFELHEYPIPRLFIILPVDKSKWNPKNILENKFRLHFLCECGDHAMKAGKSCQSQIHIARHEGYEIRNGTEFFCKYGKYMIILLRALKLGIHSAYESVHRVPVQNLLDAGIDFSISYMEALSVNNPVLKNINTIDDYEALEGADLRQLDTFLQVNDANRKLGNLFRITTDTGHVKWVCIDHYSSTYQEKDQKAFENAVGLNGGEYNSQLGKVVIVLKTRIRAEEFFDALTKARNVYDLDIKFDWDCSRADLEAFEDALKMSSVSILRLDLQRFQASAASKLLSTSTRYGVLVRIIEHSNMKVIHIVLSNDFIKLSSLQPRKSSHLHKLSFEMIHHSIGVGDFRVLVNSLKTNTALTNLNLWTSSIGNEGALALSEALKTNTILTILDLRSNSIENEGAHTLSEALKTNPILQIYW</sequence>
<dbReference type="SMART" id="SM00368">
    <property type="entry name" value="LRR_RI"/>
    <property type="match status" value="2"/>
</dbReference>
<reference evidence="1" key="1">
    <citation type="journal article" date="2020" name="Fungal Divers.">
        <title>Resolving the Mortierellaceae phylogeny through synthesis of multi-gene phylogenetics and phylogenomics.</title>
        <authorList>
            <person name="Vandepol N."/>
            <person name="Liber J."/>
            <person name="Desiro A."/>
            <person name="Na H."/>
            <person name="Kennedy M."/>
            <person name="Barry K."/>
            <person name="Grigoriev I.V."/>
            <person name="Miller A.N."/>
            <person name="O'Donnell K."/>
            <person name="Stajich J.E."/>
            <person name="Bonito G."/>
        </authorList>
    </citation>
    <scope>NUCLEOTIDE SEQUENCE</scope>
    <source>
        <strain evidence="1">NRRL 2769</strain>
    </source>
</reference>
<accession>A0A9P6MWE9</accession>
<evidence type="ECO:0000313" key="2">
    <source>
        <dbReference type="Proteomes" id="UP000703661"/>
    </source>
</evidence>
<dbReference type="PANTHER" id="PTHR47679">
    <property type="entry name" value="PROTEIN TORNADO 1"/>
    <property type="match status" value="1"/>
</dbReference>
<dbReference type="Gene3D" id="3.80.10.10">
    <property type="entry name" value="Ribonuclease Inhibitor"/>
    <property type="match status" value="1"/>
</dbReference>
<protein>
    <submittedName>
        <fullName evidence="1">Uncharacterized protein</fullName>
    </submittedName>
</protein>
<name>A0A9P6MWE9_9FUNG</name>
<keyword evidence="2" id="KW-1185">Reference proteome</keyword>
<gene>
    <name evidence="1" type="ORF">BGZ80_009335</name>
</gene>
<dbReference type="EMBL" id="JAAAID010000549">
    <property type="protein sequence ID" value="KAG0016262.1"/>
    <property type="molecule type" value="Genomic_DNA"/>
</dbReference>
<dbReference type="AlphaFoldDB" id="A0A9P6MWE9"/>
<dbReference type="SUPFAM" id="SSF52047">
    <property type="entry name" value="RNI-like"/>
    <property type="match status" value="1"/>
</dbReference>